<dbReference type="PANTHER" id="PTHR43080">
    <property type="entry name" value="CBS DOMAIN-CONTAINING PROTEIN CBSX3, MITOCHONDRIAL"/>
    <property type="match status" value="1"/>
</dbReference>
<evidence type="ECO:0000259" key="4">
    <source>
        <dbReference type="PROSITE" id="PS51371"/>
    </source>
</evidence>
<dbReference type="Gene3D" id="3.10.580.10">
    <property type="entry name" value="CBS-domain"/>
    <property type="match status" value="1"/>
</dbReference>
<feature type="compositionally biased region" description="Basic and acidic residues" evidence="3">
    <location>
        <begin position="67"/>
        <end position="76"/>
    </location>
</feature>
<evidence type="ECO:0000313" key="6">
    <source>
        <dbReference type="Proteomes" id="UP000006281"/>
    </source>
</evidence>
<evidence type="ECO:0000256" key="3">
    <source>
        <dbReference type="SAM" id="MobiDB-lite"/>
    </source>
</evidence>
<evidence type="ECO:0000256" key="2">
    <source>
        <dbReference type="PROSITE-ProRule" id="PRU00703"/>
    </source>
</evidence>
<feature type="domain" description="CBS" evidence="4">
    <location>
        <begin position="7"/>
        <end position="65"/>
    </location>
</feature>
<sequence length="208" mass="22162">MRVRDVMTHDVVTVPPGSSARDAGALLAAKGFTMLPVVDGGGRLVGVVTEVDALRGRLSLDPRTLVRGEPARHDPAPARTVEGVMSPPDAVVTPEVDLAVLARRMVDADARSAAVVSAGRLVGVVTRRDLLRVISREDRDLAAEVRRRLGLYAGRHRWTVSVTDGRVSIVDAMDDPEDRHIVSVLVGAVPGVVDVAFPESRHAVTGHD</sequence>
<keyword evidence="6" id="KW-1185">Reference proteome</keyword>
<dbReference type="Proteomes" id="UP000006281">
    <property type="component" value="Chromosome"/>
</dbReference>
<proteinExistence type="predicted"/>
<protein>
    <recommendedName>
        <fullName evidence="4">CBS domain-containing protein</fullName>
    </recommendedName>
</protein>
<dbReference type="PANTHER" id="PTHR43080:SF2">
    <property type="entry name" value="CBS DOMAIN-CONTAINING PROTEIN"/>
    <property type="match status" value="1"/>
</dbReference>
<dbReference type="PROSITE" id="PS51371">
    <property type="entry name" value="CBS"/>
    <property type="match status" value="2"/>
</dbReference>
<dbReference type="OrthoDB" id="9799454at2"/>
<dbReference type="STRING" id="1179773.BN6_56380"/>
<dbReference type="KEGG" id="sesp:BN6_56380"/>
<evidence type="ECO:0000313" key="5">
    <source>
        <dbReference type="EMBL" id="CCH32897.1"/>
    </source>
</evidence>
<keyword evidence="1 2" id="KW-0129">CBS domain</keyword>
<dbReference type="InterPro" id="IPR051257">
    <property type="entry name" value="Diverse_CBS-Domain"/>
</dbReference>
<dbReference type="EMBL" id="HE804045">
    <property type="protein sequence ID" value="CCH32897.1"/>
    <property type="molecule type" value="Genomic_DNA"/>
</dbReference>
<dbReference type="HOGENOM" id="CLU_040681_1_0_11"/>
<accession>K0K5M0</accession>
<dbReference type="InterPro" id="IPR046342">
    <property type="entry name" value="CBS_dom_sf"/>
</dbReference>
<dbReference type="BioCyc" id="SESP1179773:BN6_RS27185-MONOMER"/>
<dbReference type="PATRIC" id="fig|1179773.3.peg.5678"/>
<gene>
    <name evidence="5" type="ordered locus">BN6_56380</name>
</gene>
<dbReference type="eggNOG" id="COG0517">
    <property type="taxonomic scope" value="Bacteria"/>
</dbReference>
<feature type="region of interest" description="Disordered" evidence="3">
    <location>
        <begin position="67"/>
        <end position="87"/>
    </location>
</feature>
<dbReference type="RefSeq" id="WP_015103009.1">
    <property type="nucleotide sequence ID" value="NC_019673.1"/>
</dbReference>
<dbReference type="AlphaFoldDB" id="K0K5M0"/>
<organism evidence="5 6">
    <name type="scientific">Saccharothrix espanaensis (strain ATCC 51144 / DSM 44229 / JCM 9112 / NBRC 15066 / NRRL 15764)</name>
    <dbReference type="NCBI Taxonomy" id="1179773"/>
    <lineage>
        <taxon>Bacteria</taxon>
        <taxon>Bacillati</taxon>
        <taxon>Actinomycetota</taxon>
        <taxon>Actinomycetes</taxon>
        <taxon>Pseudonocardiales</taxon>
        <taxon>Pseudonocardiaceae</taxon>
        <taxon>Saccharothrix</taxon>
    </lineage>
</organism>
<feature type="domain" description="CBS" evidence="4">
    <location>
        <begin position="85"/>
        <end position="141"/>
    </location>
</feature>
<reference evidence="5 6" key="1">
    <citation type="journal article" date="2012" name="BMC Genomics">
        <title>Complete genome sequence of Saccharothrix espanaensis DSM 44229T and comparison to the other completely sequenced Pseudonocardiaceae.</title>
        <authorList>
            <person name="Strobel T."/>
            <person name="Al-Dilaimi A."/>
            <person name="Blom J."/>
            <person name="Gessner A."/>
            <person name="Kalinowski J."/>
            <person name="Luzhetska M."/>
            <person name="Puhler A."/>
            <person name="Szczepanowski R."/>
            <person name="Bechthold A."/>
            <person name="Ruckert C."/>
        </authorList>
    </citation>
    <scope>NUCLEOTIDE SEQUENCE [LARGE SCALE GENOMIC DNA]</scope>
    <source>
        <strain evidence="6">ATCC 51144 / DSM 44229 / JCM 9112 / NBRC 15066 / NRRL 15764</strain>
    </source>
</reference>
<evidence type="ECO:0000256" key="1">
    <source>
        <dbReference type="ARBA" id="ARBA00023122"/>
    </source>
</evidence>
<dbReference type="InterPro" id="IPR000644">
    <property type="entry name" value="CBS_dom"/>
</dbReference>
<dbReference type="SMART" id="SM00116">
    <property type="entry name" value="CBS"/>
    <property type="match status" value="2"/>
</dbReference>
<dbReference type="Pfam" id="PF00571">
    <property type="entry name" value="CBS"/>
    <property type="match status" value="2"/>
</dbReference>
<name>K0K5M0_SACES</name>
<dbReference type="SUPFAM" id="SSF54631">
    <property type="entry name" value="CBS-domain pair"/>
    <property type="match status" value="1"/>
</dbReference>